<feature type="region of interest" description="Disordered" evidence="1">
    <location>
        <begin position="1"/>
        <end position="25"/>
    </location>
</feature>
<dbReference type="AlphaFoldDB" id="A0A2G9TM43"/>
<accession>A0A2G9TM43</accession>
<protein>
    <submittedName>
        <fullName evidence="2">Uncharacterized protein</fullName>
    </submittedName>
</protein>
<feature type="non-terminal residue" evidence="2">
    <location>
        <position position="1"/>
    </location>
</feature>
<name>A0A2G9TM43_TELCI</name>
<feature type="compositionally biased region" description="Basic and acidic residues" evidence="1">
    <location>
        <begin position="1"/>
        <end position="10"/>
    </location>
</feature>
<evidence type="ECO:0000313" key="3">
    <source>
        <dbReference type="Proteomes" id="UP000230423"/>
    </source>
</evidence>
<feature type="non-terminal residue" evidence="2">
    <location>
        <position position="85"/>
    </location>
</feature>
<keyword evidence="3" id="KW-1185">Reference proteome</keyword>
<reference evidence="2 3" key="1">
    <citation type="submission" date="2015-09" db="EMBL/GenBank/DDBJ databases">
        <title>Draft genome of the parasitic nematode Teladorsagia circumcincta isolate WARC Sus (inbred).</title>
        <authorList>
            <person name="Mitreva M."/>
        </authorList>
    </citation>
    <scope>NUCLEOTIDE SEQUENCE [LARGE SCALE GENOMIC DNA]</scope>
    <source>
        <strain evidence="2 3">S</strain>
    </source>
</reference>
<evidence type="ECO:0000256" key="1">
    <source>
        <dbReference type="SAM" id="MobiDB-lite"/>
    </source>
</evidence>
<evidence type="ECO:0000313" key="2">
    <source>
        <dbReference type="EMBL" id="PIO59017.1"/>
    </source>
</evidence>
<sequence>VMEPPKKSEGRNFLPPTAQESSQLRKSMDCDIASYHVDSFNYLVEEGVHLAAQSVPAEKFRLPSGEAVELRYTGASLAMPTLETE</sequence>
<dbReference type="OrthoDB" id="10248617at2759"/>
<organism evidence="2 3">
    <name type="scientific">Teladorsagia circumcincta</name>
    <name type="common">Brown stomach worm</name>
    <name type="synonym">Ostertagia circumcincta</name>
    <dbReference type="NCBI Taxonomy" id="45464"/>
    <lineage>
        <taxon>Eukaryota</taxon>
        <taxon>Metazoa</taxon>
        <taxon>Ecdysozoa</taxon>
        <taxon>Nematoda</taxon>
        <taxon>Chromadorea</taxon>
        <taxon>Rhabditida</taxon>
        <taxon>Rhabditina</taxon>
        <taxon>Rhabditomorpha</taxon>
        <taxon>Strongyloidea</taxon>
        <taxon>Trichostrongylidae</taxon>
        <taxon>Teladorsagia</taxon>
    </lineage>
</organism>
<dbReference type="EMBL" id="KZ359075">
    <property type="protein sequence ID" value="PIO59017.1"/>
    <property type="molecule type" value="Genomic_DNA"/>
</dbReference>
<proteinExistence type="predicted"/>
<dbReference type="Proteomes" id="UP000230423">
    <property type="component" value="Unassembled WGS sequence"/>
</dbReference>
<gene>
    <name evidence="2" type="ORF">TELCIR_19532</name>
</gene>